<evidence type="ECO:0000256" key="1">
    <source>
        <dbReference type="ARBA" id="ARBA00004651"/>
    </source>
</evidence>
<feature type="transmembrane region" description="Helical" evidence="6">
    <location>
        <begin position="63"/>
        <end position="83"/>
    </location>
</feature>
<feature type="transmembrane region" description="Helical" evidence="6">
    <location>
        <begin position="196"/>
        <end position="218"/>
    </location>
</feature>
<dbReference type="CDD" id="cd06580">
    <property type="entry name" value="TM_PBP1_transp_TpRbsC_like"/>
    <property type="match status" value="1"/>
</dbReference>
<dbReference type="EMBL" id="CZBE01000004">
    <property type="protein sequence ID" value="CUP42292.1"/>
    <property type="molecule type" value="Genomic_DNA"/>
</dbReference>
<reference evidence="7 8" key="1">
    <citation type="submission" date="2015-09" db="EMBL/GenBank/DDBJ databases">
        <authorList>
            <consortium name="Pathogen Informatics"/>
        </authorList>
    </citation>
    <scope>NUCLEOTIDE SEQUENCE [LARGE SCALE GENOMIC DNA]</scope>
    <source>
        <strain evidence="7 8">2789STDY5834939</strain>
    </source>
</reference>
<dbReference type="GO" id="GO:0022857">
    <property type="term" value="F:transmembrane transporter activity"/>
    <property type="evidence" value="ECO:0007669"/>
    <property type="project" value="InterPro"/>
</dbReference>
<dbReference type="OrthoDB" id="9792579at2"/>
<keyword evidence="3 6" id="KW-0812">Transmembrane</keyword>
<accession>A0A174N0S0</accession>
<organism evidence="7 8">
    <name type="scientific">Anaerotruncus colihominis</name>
    <dbReference type="NCBI Taxonomy" id="169435"/>
    <lineage>
        <taxon>Bacteria</taxon>
        <taxon>Bacillati</taxon>
        <taxon>Bacillota</taxon>
        <taxon>Clostridia</taxon>
        <taxon>Eubacteriales</taxon>
        <taxon>Oscillospiraceae</taxon>
        <taxon>Anaerotruncus</taxon>
    </lineage>
</organism>
<dbReference type="Pfam" id="PF02653">
    <property type="entry name" value="BPD_transp_2"/>
    <property type="match status" value="1"/>
</dbReference>
<evidence type="ECO:0000256" key="3">
    <source>
        <dbReference type="ARBA" id="ARBA00022692"/>
    </source>
</evidence>
<evidence type="ECO:0000256" key="4">
    <source>
        <dbReference type="ARBA" id="ARBA00022989"/>
    </source>
</evidence>
<gene>
    <name evidence="7" type="ORF">ERS852551_00746</name>
</gene>
<evidence type="ECO:0000313" key="7">
    <source>
        <dbReference type="EMBL" id="CUP42292.1"/>
    </source>
</evidence>
<dbReference type="RefSeq" id="WP_055244215.1">
    <property type="nucleotide sequence ID" value="NZ_CABIWA010000004.1"/>
</dbReference>
<dbReference type="PANTHER" id="PTHR43370">
    <property type="entry name" value="SUGAR ABC TRANSPORTER INTEGRAL MEMBRANE PROTEIN-RELATED"/>
    <property type="match status" value="1"/>
</dbReference>
<dbReference type="Proteomes" id="UP000095765">
    <property type="component" value="Unassembled WGS sequence"/>
</dbReference>
<keyword evidence="5 6" id="KW-0472">Membrane</keyword>
<name>A0A174N0S0_9FIRM</name>
<evidence type="ECO:0000256" key="5">
    <source>
        <dbReference type="ARBA" id="ARBA00023136"/>
    </source>
</evidence>
<proteinExistence type="predicted"/>
<dbReference type="AlphaFoldDB" id="A0A174N0S0"/>
<dbReference type="GO" id="GO:0005886">
    <property type="term" value="C:plasma membrane"/>
    <property type="evidence" value="ECO:0007669"/>
    <property type="project" value="UniProtKB-SubCell"/>
</dbReference>
<dbReference type="InterPro" id="IPR001851">
    <property type="entry name" value="ABC_transp_permease"/>
</dbReference>
<dbReference type="PANTHER" id="PTHR43370:SF2">
    <property type="entry name" value="ABC TRANSPORTER PERMEASE PROTEIN"/>
    <property type="match status" value="1"/>
</dbReference>
<sequence>MSGLTQVSLFLQVAVQMGTPILFGTLGGILCEKSGNINLGVEGMMLMGAVFGFMTALHTGNPFLTIAVAGLAGAFGALIYAVITVTLRGNHTVTGLALTIFGTGLSGTLGKPLAGLALPDSILRAFSAYNVPGLSKIPVLGEMFFQQSVYVQIAPALAALLYIYLTRTCAGLSTRAVGENPGAADAAGVNVTLVKYLNIVAGGFLCGMGGAYLSVVFVPRWQENITAGIGWIAVALVIFSTWNPAKAIFGAYFFGALRGVGFKLQNAQLNLFGFELRVSAQLLDMIPYLMTIVALVLIVQGKRRENQPPAALGNPYFREER</sequence>
<evidence type="ECO:0000256" key="6">
    <source>
        <dbReference type="SAM" id="Phobius"/>
    </source>
</evidence>
<feature type="transmembrane region" description="Helical" evidence="6">
    <location>
        <begin position="278"/>
        <end position="299"/>
    </location>
</feature>
<keyword evidence="2" id="KW-1003">Cell membrane</keyword>
<evidence type="ECO:0000313" key="8">
    <source>
        <dbReference type="Proteomes" id="UP000095765"/>
    </source>
</evidence>
<feature type="transmembrane region" description="Helical" evidence="6">
    <location>
        <begin position="37"/>
        <end position="57"/>
    </location>
</feature>
<feature type="transmembrane region" description="Helical" evidence="6">
    <location>
        <begin position="149"/>
        <end position="165"/>
    </location>
</feature>
<evidence type="ECO:0000256" key="2">
    <source>
        <dbReference type="ARBA" id="ARBA00022475"/>
    </source>
</evidence>
<feature type="transmembrane region" description="Helical" evidence="6">
    <location>
        <begin position="6"/>
        <end position="30"/>
    </location>
</feature>
<comment type="subcellular location">
    <subcellularLocation>
        <location evidence="1">Cell membrane</location>
        <topology evidence="1">Multi-pass membrane protein</topology>
    </subcellularLocation>
</comment>
<keyword evidence="4 6" id="KW-1133">Transmembrane helix</keyword>
<protein>
    <submittedName>
        <fullName evidence="7">ABC-type uncharacterized transport system, permease component</fullName>
    </submittedName>
</protein>